<feature type="signal peptide" evidence="1">
    <location>
        <begin position="1"/>
        <end position="24"/>
    </location>
</feature>
<keyword evidence="4" id="KW-0645">Protease</keyword>
<dbReference type="InterPro" id="IPR026444">
    <property type="entry name" value="Secre_tail"/>
</dbReference>
<evidence type="ECO:0000259" key="3">
    <source>
        <dbReference type="Pfam" id="PF18962"/>
    </source>
</evidence>
<keyword evidence="4" id="KW-0121">Carboxypeptidase</keyword>
<dbReference type="GO" id="GO:0004180">
    <property type="term" value="F:carboxypeptidase activity"/>
    <property type="evidence" value="ECO:0007669"/>
    <property type="project" value="UniProtKB-KW"/>
</dbReference>
<dbReference type="PANTHER" id="PTHR46825">
    <property type="entry name" value="D-ALANYL-D-ALANINE-CARBOXYPEPTIDASE/ENDOPEPTIDASE AMPH"/>
    <property type="match status" value="1"/>
</dbReference>
<feature type="domain" description="Secretion system C-terminal sorting" evidence="3">
    <location>
        <begin position="419"/>
        <end position="492"/>
    </location>
</feature>
<dbReference type="STRING" id="1075417.SAMN05421823_112102"/>
<evidence type="ECO:0000256" key="1">
    <source>
        <dbReference type="SAM" id="SignalP"/>
    </source>
</evidence>
<dbReference type="RefSeq" id="WP_089687151.1">
    <property type="nucleotide sequence ID" value="NZ_FNFO01000012.1"/>
</dbReference>
<dbReference type="OrthoDB" id="9793489at2"/>
<gene>
    <name evidence="4" type="ORF">SAMN05421823_112102</name>
</gene>
<name>A0A1G9SBG2_9BACT</name>
<organism evidence="4 5">
    <name type="scientific">Catalinimonas alkaloidigena</name>
    <dbReference type="NCBI Taxonomy" id="1075417"/>
    <lineage>
        <taxon>Bacteria</taxon>
        <taxon>Pseudomonadati</taxon>
        <taxon>Bacteroidota</taxon>
        <taxon>Cytophagia</taxon>
        <taxon>Cytophagales</taxon>
        <taxon>Catalimonadaceae</taxon>
        <taxon>Catalinimonas</taxon>
    </lineage>
</organism>
<evidence type="ECO:0000259" key="2">
    <source>
        <dbReference type="Pfam" id="PF00144"/>
    </source>
</evidence>
<dbReference type="AlphaFoldDB" id="A0A1G9SBG2"/>
<dbReference type="Pfam" id="PF00144">
    <property type="entry name" value="Beta-lactamase"/>
    <property type="match status" value="1"/>
</dbReference>
<sequence>MKHRFTRLLAWLYACLMLASGAHSQTLTPALQSRLQAVLDSFQHHYVGGMAVALQTSDGTRWHGETGYAARNVDAQNNLLPGGTPFTVDTLSHLYSITKTFTATLILELAEEGKFSLDDSAGTYLDLRAINDQLSGAVTLRQLLAHRSGFSDYVAETNFQVAIAAQPSRFWQPEEALTYAKKTYEVGVRYLYSSTNYTILGLIAEQVTGQSAADLYRSRYFEPLGLVHTYYATTEAIGGRGYLAAPHDNLSPLNLVFRYTQQPTYPDTITNISRLPFTGVVSAAYMAGGIVSSVDDLLTWGASLYSGQVTSRAVLDTMLQSIPIADSADAVGRRMGYGIISDERINRGNAYFVGHGGTSPGYRALLQYAPAEQLTMAVLANDGGVDAFAVGRRLYEVLYGVPTAAEELRADLGQLTAVPNPATDQLRFSFTLPHRMPVSLVLYDARGAQVRVLYEGETQAAQVQLAVQALPAGIYVSRLQTPEGGLMRRVVVQ</sequence>
<keyword evidence="1" id="KW-0732">Signal</keyword>
<evidence type="ECO:0000313" key="5">
    <source>
        <dbReference type="Proteomes" id="UP000198510"/>
    </source>
</evidence>
<dbReference type="Pfam" id="PF18962">
    <property type="entry name" value="Por_Secre_tail"/>
    <property type="match status" value="1"/>
</dbReference>
<dbReference type="InterPro" id="IPR001466">
    <property type="entry name" value="Beta-lactam-related"/>
</dbReference>
<dbReference type="Gene3D" id="3.40.710.10">
    <property type="entry name" value="DD-peptidase/beta-lactamase superfamily"/>
    <property type="match status" value="1"/>
</dbReference>
<accession>A0A1G9SBG2</accession>
<protein>
    <submittedName>
        <fullName evidence="4">D-alanyl-D-alanine carboxypeptidase</fullName>
    </submittedName>
</protein>
<dbReference type="InterPro" id="IPR012338">
    <property type="entry name" value="Beta-lactam/transpept-like"/>
</dbReference>
<dbReference type="Proteomes" id="UP000198510">
    <property type="component" value="Unassembled WGS sequence"/>
</dbReference>
<dbReference type="NCBIfam" id="TIGR04183">
    <property type="entry name" value="Por_Secre_tail"/>
    <property type="match status" value="1"/>
</dbReference>
<dbReference type="InterPro" id="IPR050491">
    <property type="entry name" value="AmpC-like"/>
</dbReference>
<dbReference type="EMBL" id="FNFO01000012">
    <property type="protein sequence ID" value="SDM32826.1"/>
    <property type="molecule type" value="Genomic_DNA"/>
</dbReference>
<dbReference type="SUPFAM" id="SSF56601">
    <property type="entry name" value="beta-lactamase/transpeptidase-like"/>
    <property type="match status" value="1"/>
</dbReference>
<reference evidence="4 5" key="1">
    <citation type="submission" date="2016-10" db="EMBL/GenBank/DDBJ databases">
        <authorList>
            <person name="de Groot N.N."/>
        </authorList>
    </citation>
    <scope>NUCLEOTIDE SEQUENCE [LARGE SCALE GENOMIC DNA]</scope>
    <source>
        <strain evidence="4 5">DSM 25186</strain>
    </source>
</reference>
<evidence type="ECO:0000313" key="4">
    <source>
        <dbReference type="EMBL" id="SDM32826.1"/>
    </source>
</evidence>
<feature type="domain" description="Beta-lactamase-related" evidence="2">
    <location>
        <begin position="43"/>
        <end position="390"/>
    </location>
</feature>
<feature type="chain" id="PRO_5011563676" evidence="1">
    <location>
        <begin position="25"/>
        <end position="493"/>
    </location>
</feature>
<dbReference type="PANTHER" id="PTHR46825:SF7">
    <property type="entry name" value="D-ALANYL-D-ALANINE CARBOXYPEPTIDASE"/>
    <property type="match status" value="1"/>
</dbReference>
<keyword evidence="4" id="KW-0378">Hydrolase</keyword>
<keyword evidence="5" id="KW-1185">Reference proteome</keyword>
<proteinExistence type="predicted"/>